<accession>A0A8X8KB34</accession>
<protein>
    <submittedName>
        <fullName evidence="1">Uncharacterized protein</fullName>
    </submittedName>
</protein>
<dbReference type="Proteomes" id="UP000887300">
    <property type="component" value="Unassembled WGS sequence"/>
</dbReference>
<evidence type="ECO:0000313" key="1">
    <source>
        <dbReference type="EMBL" id="MBU2723427.1"/>
    </source>
</evidence>
<dbReference type="EMBL" id="JABBHS010000276">
    <property type="protein sequence ID" value="MBU2723427.1"/>
    <property type="molecule type" value="Genomic_DNA"/>
</dbReference>
<name>A0A8X8KB34_ACIFI</name>
<comment type="caution">
    <text evidence="1">The sequence shown here is derived from an EMBL/GenBank/DDBJ whole genome shotgun (WGS) entry which is preliminary data.</text>
</comment>
<gene>
    <name evidence="1" type="ORF">HF568_09480</name>
</gene>
<reference evidence="1" key="1">
    <citation type="journal article" date="2021" name="ISME J.">
        <title>Genomic evolution of the class Acidithiobacillia: deep-branching Proteobacteria living in extreme acidic conditions.</title>
        <authorList>
            <person name="Moya-Beltran A."/>
            <person name="Beard S."/>
            <person name="Rojas-Villalobos C."/>
            <person name="Issotta F."/>
            <person name="Gallardo Y."/>
            <person name="Ulloa R."/>
            <person name="Giaveno A."/>
            <person name="Degli Esposti M."/>
            <person name="Johnson D.B."/>
            <person name="Quatrini R."/>
        </authorList>
    </citation>
    <scope>NUCLEOTIDE SEQUENCE</scope>
    <source>
        <strain evidence="1">DSM 583</strain>
    </source>
</reference>
<proteinExistence type="predicted"/>
<sequence>MRNLWKSASCKARVQQDAAASVRESGHRYVPKFQRAISPHWRSCKVVVAVNRIHTIKLTTPKVRRFFFENQTAFFGKSGSHNMHSDFTNPATHIYKPSKNP</sequence>
<dbReference type="AlphaFoldDB" id="A0A8X8KB34"/>
<evidence type="ECO:0000313" key="2">
    <source>
        <dbReference type="Proteomes" id="UP000887300"/>
    </source>
</evidence>
<organism evidence="1 2">
    <name type="scientific">Acidithiobacillus ferridurans</name>
    <dbReference type="NCBI Taxonomy" id="1232575"/>
    <lineage>
        <taxon>Bacteria</taxon>
        <taxon>Pseudomonadati</taxon>
        <taxon>Pseudomonadota</taxon>
        <taxon>Acidithiobacillia</taxon>
        <taxon>Acidithiobacillales</taxon>
        <taxon>Acidithiobacillaceae</taxon>
        <taxon>Acidithiobacillus</taxon>
    </lineage>
</organism>
<dbReference type="RefSeq" id="WP_215886205.1">
    <property type="nucleotide sequence ID" value="NZ_CP134225.1"/>
</dbReference>